<comment type="caution">
    <text evidence="1">The sequence shown here is derived from an EMBL/GenBank/DDBJ whole genome shotgun (WGS) entry which is preliminary data.</text>
</comment>
<feature type="non-terminal residue" evidence="1">
    <location>
        <position position="274"/>
    </location>
</feature>
<accession>X0TV42</accession>
<sequence>LLEGGIINPLPVIPSGFTTYSQASRFRVDSLTHTQTEHEDFSSQISIDRANITLRLPRCDLTVGRQAISLGTTYFWNPNDLFTSFSPYDFDRDYKAGVDGAKADIALGDFSGISFIYVAGKKFRFNESALLIRAFTNILDFDLAMMAGRFREDGFVGADFSGEVGPGIGLRGELSYFAAESDDDFFQVVIGSEYRFKNNFYITAEYYYNGFGTSHTHRYLSKLYSTRIMEGDLYNISRHYLGIMGSYEVTPLLVVSLATIINLNDQSVLIDPTL</sequence>
<gene>
    <name evidence="1" type="ORF">S01H1_31526</name>
</gene>
<dbReference type="AlphaFoldDB" id="X0TV42"/>
<dbReference type="EMBL" id="BARS01019452">
    <property type="protein sequence ID" value="GAF91066.1"/>
    <property type="molecule type" value="Genomic_DNA"/>
</dbReference>
<organism evidence="1">
    <name type="scientific">marine sediment metagenome</name>
    <dbReference type="NCBI Taxonomy" id="412755"/>
    <lineage>
        <taxon>unclassified sequences</taxon>
        <taxon>metagenomes</taxon>
        <taxon>ecological metagenomes</taxon>
    </lineage>
</organism>
<dbReference type="SUPFAM" id="SSF56935">
    <property type="entry name" value="Porins"/>
    <property type="match status" value="1"/>
</dbReference>
<reference evidence="1" key="1">
    <citation type="journal article" date="2014" name="Front. Microbiol.">
        <title>High frequency of phylogenetically diverse reductive dehalogenase-homologous genes in deep subseafloor sedimentary metagenomes.</title>
        <authorList>
            <person name="Kawai M."/>
            <person name="Futagami T."/>
            <person name="Toyoda A."/>
            <person name="Takaki Y."/>
            <person name="Nishi S."/>
            <person name="Hori S."/>
            <person name="Arai W."/>
            <person name="Tsubouchi T."/>
            <person name="Morono Y."/>
            <person name="Uchiyama I."/>
            <person name="Ito T."/>
            <person name="Fujiyama A."/>
            <person name="Inagaki F."/>
            <person name="Takami H."/>
        </authorList>
    </citation>
    <scope>NUCLEOTIDE SEQUENCE</scope>
    <source>
        <strain evidence="1">Expedition CK06-06</strain>
    </source>
</reference>
<evidence type="ECO:0000313" key="1">
    <source>
        <dbReference type="EMBL" id="GAF91066.1"/>
    </source>
</evidence>
<feature type="non-terminal residue" evidence="1">
    <location>
        <position position="1"/>
    </location>
</feature>
<protein>
    <submittedName>
        <fullName evidence="1">Uncharacterized protein</fullName>
    </submittedName>
</protein>
<name>X0TV42_9ZZZZ</name>
<proteinExistence type="predicted"/>